<evidence type="ECO:0000313" key="4">
    <source>
        <dbReference type="Proteomes" id="UP000324629"/>
    </source>
</evidence>
<dbReference type="Proteomes" id="UP000324629">
    <property type="component" value="Unassembled WGS sequence"/>
</dbReference>
<keyword evidence="4" id="KW-1185">Reference proteome</keyword>
<feature type="region of interest" description="Disordered" evidence="2">
    <location>
        <begin position="22"/>
        <end position="68"/>
    </location>
</feature>
<accession>A0A5J4P143</accession>
<evidence type="ECO:0000256" key="2">
    <source>
        <dbReference type="SAM" id="MobiDB-lite"/>
    </source>
</evidence>
<reference evidence="3 4" key="1">
    <citation type="journal article" date="2019" name="Gigascience">
        <title>Whole-genome sequence of the oriental lung fluke Paragonimus westermani.</title>
        <authorList>
            <person name="Oey H."/>
            <person name="Zakrzewski M."/>
            <person name="Narain K."/>
            <person name="Devi K.R."/>
            <person name="Agatsuma T."/>
            <person name="Nawaratna S."/>
            <person name="Gobert G.N."/>
            <person name="Jones M.K."/>
            <person name="Ragan M.A."/>
            <person name="McManus D.P."/>
            <person name="Krause L."/>
        </authorList>
    </citation>
    <scope>NUCLEOTIDE SEQUENCE [LARGE SCALE GENOMIC DNA]</scope>
    <source>
        <strain evidence="3 4">IND2009</strain>
    </source>
</reference>
<feature type="compositionally biased region" description="Low complexity" evidence="2">
    <location>
        <begin position="760"/>
        <end position="778"/>
    </location>
</feature>
<feature type="compositionally biased region" description="Low complexity" evidence="2">
    <location>
        <begin position="573"/>
        <end position="591"/>
    </location>
</feature>
<keyword evidence="1" id="KW-0175">Coiled coil</keyword>
<evidence type="ECO:0000313" key="3">
    <source>
        <dbReference type="EMBL" id="KAA3681252.1"/>
    </source>
</evidence>
<evidence type="ECO:0000256" key="1">
    <source>
        <dbReference type="SAM" id="Coils"/>
    </source>
</evidence>
<feature type="compositionally biased region" description="Polar residues" evidence="2">
    <location>
        <begin position="23"/>
        <end position="67"/>
    </location>
</feature>
<name>A0A5J4P143_9TREM</name>
<evidence type="ECO:0008006" key="5">
    <source>
        <dbReference type="Google" id="ProtNLM"/>
    </source>
</evidence>
<feature type="compositionally biased region" description="Polar residues" evidence="2">
    <location>
        <begin position="898"/>
        <end position="923"/>
    </location>
</feature>
<protein>
    <recommendedName>
        <fullName evidence="5">Ensconsin</fullName>
    </recommendedName>
</protein>
<feature type="coiled-coil region" evidence="1">
    <location>
        <begin position="101"/>
        <end position="135"/>
    </location>
</feature>
<comment type="caution">
    <text evidence="3">The sequence shown here is derived from an EMBL/GenBank/DDBJ whole genome shotgun (WGS) entry which is preliminary data.</text>
</comment>
<sequence length="1115" mass="120437">MALAGDATSSVCFLGNEQDNKVDVQNGTMPSESVNSVGPMSSGDCSESNQPASASGSHSLHATSTAPSVVGLSLEERLKRMRAAEELRQQQRYAAYIESQRQAELARVKAQEDRRRKLEEMHERAEARRRCVIERRKELEMSTKARIDLLLDRSRNRDTMDHPVPHRRFNPNLGRTASASPSLGGSTRNPNQLMTTSCVVAFGSSASRSICTQLSPAALRLQQAFEARLASYLTGRHSGCFLTPAAAPHYTHLLVSSERHRVSASTNPSVVAFTAHRLKQKRTMYGRGKRSVSAHASLMRPTKASLARSNYARVSSKPTEDTSCTTANFEVVPSLNGRPVKKATFEFGMHLSPEDEVTTNRSNSSQECNKLGRPPRVPSSSVSSSLPTKPTAPSKSVPSAPNSTVNSCTSSLIGSSRSNSVDTLAKRSNSVSHGPSVFDRLSARAPSNRSRTDKADWGKTASQLTTSAASATKKSSDSAPIAKRPLGPTARTLPKGMSVSVYADRTTDRKPLLATSRAVVSRKRSASPKPPQNHEPLSAVPDRRDDNPPATVVEPPPALIDPDKLAITPPPAVTTESSTPPSSPTMITTQSAEATVDQTETEAHLPVSTEDGSSVSQPAVSLARSGPLKVETRGAGEGALLNESEAAIYRAKLIEQRRLAKERKEEEQRRIEEERALRQLQEEAARLAAERAAEQEAELAAQQAIEEQRQKEEEEKARLRMAETERLLKLQRAEEERVLRKKRLDSIMSRVKQAGTNGKSLSTSSPPSGSVSTPLLLGQDEELRSSNIPKGDISDSRLLSHSVTEPETPVPTAAASMNTVSQPNEQCDMSQSPVDQMGDLTPPSTSPRHIPPVSFTLCSDASEVPAEQHTEETSVSWKPAGVNEVKVEHKIENGFTQDTVPCNSELRSTSVPVSPSKTMLNHDQGSRDLESSANEPSGAPRFKSALLQSMLGGGRLTARAKDAVAGLRSRGSASHLSDTHSNGHTSGAQSPPHLTQPTASGDSDRPVDVSDTPPADTFRSLSLVQSMFEVPVDRYHANGNSSLLQQHEPTEEFLNLAKVEPSYAAADLQKSVGSPVYAWSSNADRNLASSEAIPPVPRELYLTEVLVFLFGHLFP</sequence>
<feature type="region of interest" description="Disordered" evidence="2">
    <location>
        <begin position="898"/>
        <end position="940"/>
    </location>
</feature>
<feature type="coiled-coil region" evidence="1">
    <location>
        <begin position="650"/>
        <end position="734"/>
    </location>
</feature>
<feature type="region of interest" description="Disordered" evidence="2">
    <location>
        <begin position="158"/>
        <end position="190"/>
    </location>
</feature>
<proteinExistence type="predicted"/>
<gene>
    <name evidence="3" type="ORF">DEA37_0007261</name>
</gene>
<feature type="compositionally biased region" description="Polar residues" evidence="2">
    <location>
        <begin position="386"/>
        <end position="433"/>
    </location>
</feature>
<feature type="region of interest" description="Disordered" evidence="2">
    <location>
        <begin position="962"/>
        <end position="1016"/>
    </location>
</feature>
<feature type="compositionally biased region" description="Low complexity" evidence="2">
    <location>
        <begin position="459"/>
        <end position="479"/>
    </location>
</feature>
<feature type="region of interest" description="Disordered" evidence="2">
    <location>
        <begin position="751"/>
        <end position="836"/>
    </location>
</feature>
<feature type="region of interest" description="Disordered" evidence="2">
    <location>
        <begin position="353"/>
        <end position="627"/>
    </location>
</feature>
<dbReference type="CDD" id="cd22265">
    <property type="entry name" value="UDM1_RNF168"/>
    <property type="match status" value="1"/>
</dbReference>
<feature type="compositionally biased region" description="Polar residues" evidence="2">
    <location>
        <begin position="815"/>
        <end position="834"/>
    </location>
</feature>
<feature type="compositionally biased region" description="Polar residues" evidence="2">
    <location>
        <begin position="610"/>
        <end position="619"/>
    </location>
</feature>
<feature type="compositionally biased region" description="Polar residues" evidence="2">
    <location>
        <begin position="173"/>
        <end position="190"/>
    </location>
</feature>
<dbReference type="EMBL" id="QNGE01000244">
    <property type="protein sequence ID" value="KAA3681252.1"/>
    <property type="molecule type" value="Genomic_DNA"/>
</dbReference>
<feature type="compositionally biased region" description="Polar residues" evidence="2">
    <location>
        <begin position="359"/>
        <end position="368"/>
    </location>
</feature>
<dbReference type="AlphaFoldDB" id="A0A5J4P143"/>
<feature type="compositionally biased region" description="Polar residues" evidence="2">
    <location>
        <begin position="971"/>
        <end position="1001"/>
    </location>
</feature>
<organism evidence="3 4">
    <name type="scientific">Paragonimus westermani</name>
    <dbReference type="NCBI Taxonomy" id="34504"/>
    <lineage>
        <taxon>Eukaryota</taxon>
        <taxon>Metazoa</taxon>
        <taxon>Spiralia</taxon>
        <taxon>Lophotrochozoa</taxon>
        <taxon>Platyhelminthes</taxon>
        <taxon>Trematoda</taxon>
        <taxon>Digenea</taxon>
        <taxon>Plagiorchiida</taxon>
        <taxon>Troglotremata</taxon>
        <taxon>Troglotrematidae</taxon>
        <taxon>Paragonimus</taxon>
    </lineage>
</organism>